<dbReference type="Pfam" id="PF14087">
    <property type="entry name" value="DUF4267"/>
    <property type="match status" value="1"/>
</dbReference>
<protein>
    <recommendedName>
        <fullName evidence="4">DUF4267 domain-containing protein</fullName>
    </recommendedName>
</protein>
<feature type="transmembrane region" description="Helical" evidence="1">
    <location>
        <begin position="7"/>
        <end position="25"/>
    </location>
</feature>
<dbReference type="OMA" id="MYIKGIR"/>
<accession>A0A1R3RHR4</accession>
<name>A0A1R3RHR4_ASPC5</name>
<evidence type="ECO:0000313" key="3">
    <source>
        <dbReference type="Proteomes" id="UP000188318"/>
    </source>
</evidence>
<keyword evidence="1" id="KW-1133">Transmembrane helix</keyword>
<feature type="transmembrane region" description="Helical" evidence="1">
    <location>
        <begin position="84"/>
        <end position="104"/>
    </location>
</feature>
<keyword evidence="3" id="KW-1185">Reference proteome</keyword>
<reference evidence="3" key="1">
    <citation type="journal article" date="2017" name="Genome Biol.">
        <title>Comparative genomics reveals high biological diversity and specific adaptations in the industrially and medically important fungal genus Aspergillus.</title>
        <authorList>
            <person name="de Vries R.P."/>
            <person name="Riley R."/>
            <person name="Wiebenga A."/>
            <person name="Aguilar-Osorio G."/>
            <person name="Amillis S."/>
            <person name="Uchima C.A."/>
            <person name="Anderluh G."/>
            <person name="Asadollahi M."/>
            <person name="Askin M."/>
            <person name="Barry K."/>
            <person name="Battaglia E."/>
            <person name="Bayram O."/>
            <person name="Benocci T."/>
            <person name="Braus-Stromeyer S.A."/>
            <person name="Caldana C."/>
            <person name="Canovas D."/>
            <person name="Cerqueira G.C."/>
            <person name="Chen F."/>
            <person name="Chen W."/>
            <person name="Choi C."/>
            <person name="Clum A."/>
            <person name="Dos Santos R.A."/>
            <person name="Damasio A.R."/>
            <person name="Diallinas G."/>
            <person name="Emri T."/>
            <person name="Fekete E."/>
            <person name="Flipphi M."/>
            <person name="Freyberg S."/>
            <person name="Gallo A."/>
            <person name="Gournas C."/>
            <person name="Habgood R."/>
            <person name="Hainaut M."/>
            <person name="Harispe M.L."/>
            <person name="Henrissat B."/>
            <person name="Hilden K.S."/>
            <person name="Hope R."/>
            <person name="Hossain A."/>
            <person name="Karabika E."/>
            <person name="Karaffa L."/>
            <person name="Karanyi Z."/>
            <person name="Krasevec N."/>
            <person name="Kuo A."/>
            <person name="Kusch H."/>
            <person name="LaButti K."/>
            <person name="Lagendijk E.L."/>
            <person name="Lapidus A."/>
            <person name="Levasseur A."/>
            <person name="Lindquist E."/>
            <person name="Lipzen A."/>
            <person name="Logrieco A.F."/>
            <person name="MacCabe A."/>
            <person name="Maekelae M.R."/>
            <person name="Malavazi I."/>
            <person name="Melin P."/>
            <person name="Meyer V."/>
            <person name="Mielnichuk N."/>
            <person name="Miskei M."/>
            <person name="Molnar A.P."/>
            <person name="Mule G."/>
            <person name="Ngan C.Y."/>
            <person name="Orejas M."/>
            <person name="Orosz E."/>
            <person name="Ouedraogo J.P."/>
            <person name="Overkamp K.M."/>
            <person name="Park H.-S."/>
            <person name="Perrone G."/>
            <person name="Piumi F."/>
            <person name="Punt P.J."/>
            <person name="Ram A.F."/>
            <person name="Ramon A."/>
            <person name="Rauscher S."/>
            <person name="Record E."/>
            <person name="Riano-Pachon D.M."/>
            <person name="Robert V."/>
            <person name="Roehrig J."/>
            <person name="Ruller R."/>
            <person name="Salamov A."/>
            <person name="Salih N.S."/>
            <person name="Samson R.A."/>
            <person name="Sandor E."/>
            <person name="Sanguinetti M."/>
            <person name="Schuetze T."/>
            <person name="Sepcic K."/>
            <person name="Shelest E."/>
            <person name="Sherlock G."/>
            <person name="Sophianopoulou V."/>
            <person name="Squina F.M."/>
            <person name="Sun H."/>
            <person name="Susca A."/>
            <person name="Todd R.B."/>
            <person name="Tsang A."/>
            <person name="Unkles S.E."/>
            <person name="van de Wiele N."/>
            <person name="van Rossen-Uffink D."/>
            <person name="Oliveira J.V."/>
            <person name="Vesth T.C."/>
            <person name="Visser J."/>
            <person name="Yu J.-H."/>
            <person name="Zhou M."/>
            <person name="Andersen M.R."/>
            <person name="Archer D.B."/>
            <person name="Baker S.E."/>
            <person name="Benoit I."/>
            <person name="Brakhage A.A."/>
            <person name="Braus G.H."/>
            <person name="Fischer R."/>
            <person name="Frisvad J.C."/>
            <person name="Goldman G.H."/>
            <person name="Houbraken J."/>
            <person name="Oakley B."/>
            <person name="Pocsi I."/>
            <person name="Scazzocchio C."/>
            <person name="Seiboth B."/>
            <person name="vanKuyk P.A."/>
            <person name="Wortman J."/>
            <person name="Dyer P.S."/>
            <person name="Grigoriev I.V."/>
        </authorList>
    </citation>
    <scope>NUCLEOTIDE SEQUENCE [LARGE SCALE GENOMIC DNA]</scope>
    <source>
        <strain evidence="3">ITEM 5010</strain>
    </source>
</reference>
<evidence type="ECO:0008006" key="4">
    <source>
        <dbReference type="Google" id="ProtNLM"/>
    </source>
</evidence>
<evidence type="ECO:0000256" key="1">
    <source>
        <dbReference type="SAM" id="Phobius"/>
    </source>
</evidence>
<dbReference type="EMBL" id="KV907503">
    <property type="protein sequence ID" value="OOF94010.1"/>
    <property type="molecule type" value="Genomic_DNA"/>
</dbReference>
<evidence type="ECO:0000313" key="2">
    <source>
        <dbReference type="EMBL" id="OOF94010.1"/>
    </source>
</evidence>
<dbReference type="OrthoDB" id="5070419at2759"/>
<dbReference type="Proteomes" id="UP000188318">
    <property type="component" value="Unassembled WGS sequence"/>
</dbReference>
<dbReference type="STRING" id="602072.A0A1R3RHR4"/>
<dbReference type="InterPro" id="IPR025363">
    <property type="entry name" value="DUF4267"/>
</dbReference>
<gene>
    <name evidence="2" type="ORF">ASPCADRAFT_209253</name>
</gene>
<feature type="transmembrane region" description="Helical" evidence="1">
    <location>
        <begin position="116"/>
        <end position="132"/>
    </location>
</feature>
<keyword evidence="1" id="KW-0812">Transmembrane</keyword>
<sequence length="137" mass="14691">MTTFSPVPAYVLGTLILALGIHAIARPGPEYPRFGLPFESAAAVSTRTKHPPPGAVSPLMYLKGIRESSYGLALIALQYQGQDTALTTFAAILALTALADGLLVWTHGGDTLKMKAFGHWVTFVGLAGWSWWRSSYA</sequence>
<organism evidence="2 3">
    <name type="scientific">Aspergillus carbonarius (strain ITEM 5010)</name>
    <dbReference type="NCBI Taxonomy" id="602072"/>
    <lineage>
        <taxon>Eukaryota</taxon>
        <taxon>Fungi</taxon>
        <taxon>Dikarya</taxon>
        <taxon>Ascomycota</taxon>
        <taxon>Pezizomycotina</taxon>
        <taxon>Eurotiomycetes</taxon>
        <taxon>Eurotiomycetidae</taxon>
        <taxon>Eurotiales</taxon>
        <taxon>Aspergillaceae</taxon>
        <taxon>Aspergillus</taxon>
        <taxon>Aspergillus subgen. Circumdati</taxon>
    </lineage>
</organism>
<proteinExistence type="predicted"/>
<keyword evidence="1" id="KW-0472">Membrane</keyword>
<dbReference type="AlphaFoldDB" id="A0A1R3RHR4"/>
<dbReference type="VEuPathDB" id="FungiDB:ASPCADRAFT_209253"/>